<proteinExistence type="predicted"/>
<sequence length="82" mass="8641">MSSSAKCPSQDAGTAIALKRETVLVDLRDAPLESQPQRNKKLSSSSHDFTIRDVAEHLHSNHGALGPAPGVILSLRQVGSPG</sequence>
<dbReference type="Proteomes" id="UP000748025">
    <property type="component" value="Unassembled WGS sequence"/>
</dbReference>
<name>A0A9P7SZN4_9HYPO</name>
<evidence type="ECO:0000313" key="2">
    <source>
        <dbReference type="Proteomes" id="UP000748025"/>
    </source>
</evidence>
<gene>
    <name evidence="1" type="ORF">E4U43_000879</name>
</gene>
<protein>
    <submittedName>
        <fullName evidence="1">Uncharacterized protein</fullName>
    </submittedName>
</protein>
<comment type="caution">
    <text evidence="1">The sequence shown here is derived from an EMBL/GenBank/DDBJ whole genome shotgun (WGS) entry which is preliminary data.</text>
</comment>
<keyword evidence="2" id="KW-1185">Reference proteome</keyword>
<reference evidence="1" key="1">
    <citation type="journal article" date="2020" name="bioRxiv">
        <title>Whole genome comparisons of ergot fungi reveals the divergence and evolution of species within the genus Claviceps are the result of varying mechanisms driving genome evolution and host range expansion.</title>
        <authorList>
            <person name="Wyka S.A."/>
            <person name="Mondo S.J."/>
            <person name="Liu M."/>
            <person name="Dettman J."/>
            <person name="Nalam V."/>
            <person name="Broders K.D."/>
        </authorList>
    </citation>
    <scope>NUCLEOTIDE SEQUENCE</scope>
    <source>
        <strain evidence="1">CCC 602</strain>
    </source>
</reference>
<dbReference type="AlphaFoldDB" id="A0A9P7SZN4"/>
<evidence type="ECO:0000313" key="1">
    <source>
        <dbReference type="EMBL" id="KAG6003736.1"/>
    </source>
</evidence>
<accession>A0A9P7SZN4</accession>
<dbReference type="EMBL" id="SRPW01001266">
    <property type="protein sequence ID" value="KAG6003736.1"/>
    <property type="molecule type" value="Genomic_DNA"/>
</dbReference>
<organism evidence="1 2">
    <name type="scientific">Claviceps pusilla</name>
    <dbReference type="NCBI Taxonomy" id="123648"/>
    <lineage>
        <taxon>Eukaryota</taxon>
        <taxon>Fungi</taxon>
        <taxon>Dikarya</taxon>
        <taxon>Ascomycota</taxon>
        <taxon>Pezizomycotina</taxon>
        <taxon>Sordariomycetes</taxon>
        <taxon>Hypocreomycetidae</taxon>
        <taxon>Hypocreales</taxon>
        <taxon>Clavicipitaceae</taxon>
        <taxon>Claviceps</taxon>
    </lineage>
</organism>